<reference evidence="1 2" key="1">
    <citation type="submission" date="2017-08" db="EMBL/GenBank/DDBJ databases">
        <title>Infants hospitalized years apart are colonized by the same room-sourced microbial strains.</title>
        <authorList>
            <person name="Brooks B."/>
            <person name="Olm M.R."/>
            <person name="Firek B.A."/>
            <person name="Baker R."/>
            <person name="Thomas B.C."/>
            <person name="Morowitz M.J."/>
            <person name="Banfield J.F."/>
        </authorList>
    </citation>
    <scope>NUCLEOTIDE SEQUENCE [LARGE SCALE GENOMIC DNA]</scope>
    <source>
        <strain evidence="1">S2_003_000_R2_14</strain>
    </source>
</reference>
<dbReference type="Pfam" id="PF05019">
    <property type="entry name" value="Coq4"/>
    <property type="match status" value="1"/>
</dbReference>
<dbReference type="InterPro" id="IPR007715">
    <property type="entry name" value="Coq4"/>
</dbReference>
<dbReference type="GO" id="GO:0006744">
    <property type="term" value="P:ubiquinone biosynthetic process"/>
    <property type="evidence" value="ECO:0007669"/>
    <property type="project" value="InterPro"/>
</dbReference>
<accession>A0A2W5V0V3</accession>
<dbReference type="PANTHER" id="PTHR12922">
    <property type="entry name" value="UBIQUINONE BIOSYNTHESIS PROTEIN"/>
    <property type="match status" value="1"/>
</dbReference>
<name>A0A2W5V0V3_9BACT</name>
<dbReference type="Proteomes" id="UP000249061">
    <property type="component" value="Unassembled WGS sequence"/>
</dbReference>
<dbReference type="EMBL" id="QFQP01000079">
    <property type="protein sequence ID" value="PZR03631.1"/>
    <property type="molecule type" value="Genomic_DNA"/>
</dbReference>
<protein>
    <recommendedName>
        <fullName evidence="3">Ubiquinone biosynthesis protein</fullName>
    </recommendedName>
</protein>
<dbReference type="AlphaFoldDB" id="A0A2W5V0V3"/>
<evidence type="ECO:0008006" key="3">
    <source>
        <dbReference type="Google" id="ProtNLM"/>
    </source>
</evidence>
<evidence type="ECO:0000313" key="2">
    <source>
        <dbReference type="Proteomes" id="UP000249061"/>
    </source>
</evidence>
<proteinExistence type="predicted"/>
<organism evidence="1 2">
    <name type="scientific">Archangium gephyra</name>
    <dbReference type="NCBI Taxonomy" id="48"/>
    <lineage>
        <taxon>Bacteria</taxon>
        <taxon>Pseudomonadati</taxon>
        <taxon>Myxococcota</taxon>
        <taxon>Myxococcia</taxon>
        <taxon>Myxococcales</taxon>
        <taxon>Cystobacterineae</taxon>
        <taxon>Archangiaceae</taxon>
        <taxon>Archangium</taxon>
    </lineage>
</organism>
<dbReference type="PANTHER" id="PTHR12922:SF7">
    <property type="entry name" value="UBIQUINONE BIOSYNTHESIS PROTEIN COQ4 HOMOLOG, MITOCHONDRIAL"/>
    <property type="match status" value="1"/>
</dbReference>
<evidence type="ECO:0000313" key="1">
    <source>
        <dbReference type="EMBL" id="PZR03631.1"/>
    </source>
</evidence>
<comment type="caution">
    <text evidence="1">The sequence shown here is derived from an EMBL/GenBank/DDBJ whole genome shotgun (WGS) entry which is preliminary data.</text>
</comment>
<gene>
    <name evidence="1" type="ORF">DI536_35725</name>
</gene>
<sequence length="238" mass="26558">MTAIPRYDLPRAGNALKKLIRNPDDLPQVFTLVDALQGASLQRLYDRFQSSAEGRELLKAEPDLVPLLTDREALRKMPAGSLAHAYLAFVESEGISAEGIVEAALKGERNADDHLSWVRDRMRDTHDLWHAVTGYRGDVLGELSILGFILAQNFHPGVLTILSAAFVKGWLREDAWLVVDAYARGKRSAWLPAVKWEELLPRPLEEVRALLKVGAPREYRPVRSSELREKGVIAASAM</sequence>